<dbReference type="Proteomes" id="UP001595548">
    <property type="component" value="Unassembled WGS sequence"/>
</dbReference>
<evidence type="ECO:0000259" key="14">
    <source>
        <dbReference type="PROSITE" id="PS51918"/>
    </source>
</evidence>
<comment type="cofactor">
    <cofactor evidence="2">
        <name>pyridoxal 5'-phosphate</name>
        <dbReference type="ChEBI" id="CHEBI:597326"/>
    </cofactor>
</comment>
<dbReference type="EMBL" id="JBHRTL010000005">
    <property type="protein sequence ID" value="MFC3154633.1"/>
    <property type="molecule type" value="Genomic_DNA"/>
</dbReference>
<evidence type="ECO:0000256" key="13">
    <source>
        <dbReference type="ARBA" id="ARBA00030756"/>
    </source>
</evidence>
<dbReference type="NCBIfam" id="TIGR00238">
    <property type="entry name" value="KamA family radical SAM protein"/>
    <property type="match status" value="1"/>
</dbReference>
<dbReference type="PIRSF" id="PIRSF004911">
    <property type="entry name" value="DUF160"/>
    <property type="match status" value="1"/>
</dbReference>
<dbReference type="SFLD" id="SFLDG01070">
    <property type="entry name" value="PLP-dependent"/>
    <property type="match status" value="1"/>
</dbReference>
<keyword evidence="9" id="KW-0663">Pyridoxal phosphate</keyword>
<evidence type="ECO:0000256" key="1">
    <source>
        <dbReference type="ARBA" id="ARBA00001352"/>
    </source>
</evidence>
<dbReference type="InterPro" id="IPR007197">
    <property type="entry name" value="rSAM"/>
</dbReference>
<gene>
    <name evidence="15" type="primary">epmB</name>
    <name evidence="15" type="ORF">ACFOEB_05405</name>
</gene>
<comment type="catalytic activity">
    <reaction evidence="1">
        <text>L-lysine = D-beta-lysine</text>
        <dbReference type="Rhea" id="RHEA:44148"/>
        <dbReference type="ChEBI" id="CHEBI:32551"/>
        <dbReference type="ChEBI" id="CHEBI:84138"/>
    </reaction>
</comment>
<evidence type="ECO:0000256" key="10">
    <source>
        <dbReference type="ARBA" id="ARBA00023004"/>
    </source>
</evidence>
<dbReference type="Pfam" id="PF04055">
    <property type="entry name" value="Radical_SAM"/>
    <property type="match status" value="1"/>
</dbReference>
<keyword evidence="7" id="KW-0949">S-adenosyl-L-methionine</keyword>
<name>A0ABV7HPK6_9GAMM</name>
<dbReference type="InterPro" id="IPR003739">
    <property type="entry name" value="Lys_aminomutase/Glu_NH3_mut"/>
</dbReference>
<accession>A0ABV7HPK6</accession>
<keyword evidence="6" id="KW-0004">4Fe-4S</keyword>
<evidence type="ECO:0000313" key="15">
    <source>
        <dbReference type="EMBL" id="MFC3154633.1"/>
    </source>
</evidence>
<evidence type="ECO:0000256" key="6">
    <source>
        <dbReference type="ARBA" id="ARBA00022485"/>
    </source>
</evidence>
<evidence type="ECO:0000256" key="5">
    <source>
        <dbReference type="ARBA" id="ARBA00022363"/>
    </source>
</evidence>
<keyword evidence="12" id="KW-0413">Isomerase</keyword>
<dbReference type="CDD" id="cd01335">
    <property type="entry name" value="Radical_SAM"/>
    <property type="match status" value="1"/>
</dbReference>
<evidence type="ECO:0000256" key="4">
    <source>
        <dbReference type="ARBA" id="ARBA00008703"/>
    </source>
</evidence>
<protein>
    <recommendedName>
        <fullName evidence="5">L-lysine 2,3-aminomutase</fullName>
    </recommendedName>
    <alternativeName>
        <fullName evidence="13">EF-P post-translational modification enzyme B</fullName>
    </alternativeName>
</protein>
<dbReference type="Gene3D" id="3.20.20.70">
    <property type="entry name" value="Aldolase class I"/>
    <property type="match status" value="1"/>
</dbReference>
<dbReference type="SFLD" id="SFLDS00029">
    <property type="entry name" value="Radical_SAM"/>
    <property type="match status" value="1"/>
</dbReference>
<dbReference type="PANTHER" id="PTHR30538:SF1">
    <property type="entry name" value="L-LYSINE 2,3-AMINOMUTASE"/>
    <property type="match status" value="1"/>
</dbReference>
<organism evidence="15 16">
    <name type="scientific">Gilvimarinus japonicus</name>
    <dbReference type="NCBI Taxonomy" id="1796469"/>
    <lineage>
        <taxon>Bacteria</taxon>
        <taxon>Pseudomonadati</taxon>
        <taxon>Pseudomonadota</taxon>
        <taxon>Gammaproteobacteria</taxon>
        <taxon>Cellvibrionales</taxon>
        <taxon>Cellvibrionaceae</taxon>
        <taxon>Gilvimarinus</taxon>
    </lineage>
</organism>
<dbReference type="SUPFAM" id="SSF102114">
    <property type="entry name" value="Radical SAM enzymes"/>
    <property type="match status" value="1"/>
</dbReference>
<evidence type="ECO:0000313" key="16">
    <source>
        <dbReference type="Proteomes" id="UP001595548"/>
    </source>
</evidence>
<dbReference type="InterPro" id="IPR058240">
    <property type="entry name" value="rSAM_sf"/>
</dbReference>
<dbReference type="PANTHER" id="PTHR30538">
    <property type="entry name" value="LYSINE 2,3-AMINOMUTASE-RELATED"/>
    <property type="match status" value="1"/>
</dbReference>
<sequence length="335" mass="37633">MIHRTVATWQTETWQEALKNVIRTPEELFSLLKLDPALIPAAHLAGRDFALRVPREFVRRMEPGNLNDPLLRQVLPIGDELLATPGYSHDPLDENAANPHPGLVHKYQGRVLLVVTGSCAINCRYCFRRHFPYADNRPSRAQWQQALDYIRHDSSIHEVIFSGGDPLNAPDATLAWLTDEISQIDHITRLRVHSRLPVVLPSRVTDQCLDWLARPRFANTLVIHANHAQELDASVERALIQLREAGVTLLNQTVLLKGVNDSVTALSQLSERLFACGVLPYYLHLLDKVAGAAHFDVPEQQARQLHQALLHSLSGYLVPKLVREIPGEPSKTPVI</sequence>
<keyword evidence="8" id="KW-0479">Metal-binding</keyword>
<dbReference type="SFLD" id="SFLDF00314">
    <property type="entry name" value="L-lysine_2_3-aminomutase_(yjeK"/>
    <property type="match status" value="1"/>
</dbReference>
<evidence type="ECO:0000256" key="3">
    <source>
        <dbReference type="ARBA" id="ARBA00001966"/>
    </source>
</evidence>
<comment type="cofactor">
    <cofactor evidence="3">
        <name>[4Fe-4S] cluster</name>
        <dbReference type="ChEBI" id="CHEBI:49883"/>
    </cofactor>
</comment>
<evidence type="ECO:0000256" key="7">
    <source>
        <dbReference type="ARBA" id="ARBA00022691"/>
    </source>
</evidence>
<evidence type="ECO:0000256" key="12">
    <source>
        <dbReference type="ARBA" id="ARBA00023235"/>
    </source>
</evidence>
<proteinExistence type="inferred from homology"/>
<feature type="domain" description="Radical SAM core" evidence="14">
    <location>
        <begin position="105"/>
        <end position="328"/>
    </location>
</feature>
<dbReference type="InterPro" id="IPR013785">
    <property type="entry name" value="Aldolase_TIM"/>
</dbReference>
<comment type="caution">
    <text evidence="15">The sequence shown here is derived from an EMBL/GenBank/DDBJ whole genome shotgun (WGS) entry which is preliminary data.</text>
</comment>
<dbReference type="RefSeq" id="WP_382414998.1">
    <property type="nucleotide sequence ID" value="NZ_AP031500.1"/>
</dbReference>
<keyword evidence="16" id="KW-1185">Reference proteome</keyword>
<evidence type="ECO:0000256" key="9">
    <source>
        <dbReference type="ARBA" id="ARBA00022898"/>
    </source>
</evidence>
<dbReference type="PROSITE" id="PS51918">
    <property type="entry name" value="RADICAL_SAM"/>
    <property type="match status" value="1"/>
</dbReference>
<evidence type="ECO:0000256" key="11">
    <source>
        <dbReference type="ARBA" id="ARBA00023014"/>
    </source>
</evidence>
<reference evidence="16" key="1">
    <citation type="journal article" date="2019" name="Int. J. Syst. Evol. Microbiol.">
        <title>The Global Catalogue of Microorganisms (GCM) 10K type strain sequencing project: providing services to taxonomists for standard genome sequencing and annotation.</title>
        <authorList>
            <consortium name="The Broad Institute Genomics Platform"/>
            <consortium name="The Broad Institute Genome Sequencing Center for Infectious Disease"/>
            <person name="Wu L."/>
            <person name="Ma J."/>
        </authorList>
    </citation>
    <scope>NUCLEOTIDE SEQUENCE [LARGE SCALE GENOMIC DNA]</scope>
    <source>
        <strain evidence="16">KCTC 52141</strain>
    </source>
</reference>
<keyword evidence="11" id="KW-0411">Iron-sulfur</keyword>
<dbReference type="InterPro" id="IPR022462">
    <property type="entry name" value="EpmB"/>
</dbReference>
<keyword evidence="10" id="KW-0408">Iron</keyword>
<evidence type="ECO:0000256" key="2">
    <source>
        <dbReference type="ARBA" id="ARBA00001933"/>
    </source>
</evidence>
<comment type="similarity">
    <text evidence="4">Belongs to the radical SAM superfamily. KamA family.</text>
</comment>
<evidence type="ECO:0000256" key="8">
    <source>
        <dbReference type="ARBA" id="ARBA00022723"/>
    </source>
</evidence>
<dbReference type="NCBIfam" id="TIGR03821">
    <property type="entry name" value="EFP_modif_epmB"/>
    <property type="match status" value="1"/>
</dbReference>